<feature type="transmembrane region" description="Helical" evidence="1">
    <location>
        <begin position="93"/>
        <end position="111"/>
    </location>
</feature>
<organism evidence="2">
    <name type="scientific">viral metagenome</name>
    <dbReference type="NCBI Taxonomy" id="1070528"/>
    <lineage>
        <taxon>unclassified sequences</taxon>
        <taxon>metagenomes</taxon>
        <taxon>organismal metagenomes</taxon>
    </lineage>
</organism>
<accession>A0A6C0INU0</accession>
<keyword evidence="1" id="KW-1133">Transmembrane helix</keyword>
<name>A0A6C0INU0_9ZZZZ</name>
<evidence type="ECO:0000256" key="1">
    <source>
        <dbReference type="SAM" id="Phobius"/>
    </source>
</evidence>
<keyword evidence="1" id="KW-0472">Membrane</keyword>
<feature type="transmembrane region" description="Helical" evidence="1">
    <location>
        <begin position="43"/>
        <end position="60"/>
    </location>
</feature>
<feature type="transmembrane region" description="Helical" evidence="1">
    <location>
        <begin position="12"/>
        <end position="31"/>
    </location>
</feature>
<sequence length="177" mass="20195">MTATVSNNWNIVVGIFLLILAVSGNFVAETISCQSQKLLYNNMLAKNVIILMVIYFSLGFASSESIVNPLTLAGNSVLVWLFFLIFNKMDIQYTIISIVGMFAILVMKDFVDYYVEIKENENMVPILIKGMDYIFASVCLTVIVGFLLYFKKQYRDYYKSFSFMTFIFGKTICKSLT</sequence>
<feature type="transmembrane region" description="Helical" evidence="1">
    <location>
        <begin position="131"/>
        <end position="150"/>
    </location>
</feature>
<dbReference type="EMBL" id="MN740208">
    <property type="protein sequence ID" value="QHT93557.1"/>
    <property type="molecule type" value="Genomic_DNA"/>
</dbReference>
<keyword evidence="1" id="KW-0812">Transmembrane</keyword>
<reference evidence="2" key="1">
    <citation type="journal article" date="2020" name="Nature">
        <title>Giant virus diversity and host interactions through global metagenomics.</title>
        <authorList>
            <person name="Schulz F."/>
            <person name="Roux S."/>
            <person name="Paez-Espino D."/>
            <person name="Jungbluth S."/>
            <person name="Walsh D.A."/>
            <person name="Denef V.J."/>
            <person name="McMahon K.D."/>
            <person name="Konstantinidis K.T."/>
            <person name="Eloe-Fadrosh E.A."/>
            <person name="Kyrpides N.C."/>
            <person name="Woyke T."/>
        </authorList>
    </citation>
    <scope>NUCLEOTIDE SEQUENCE</scope>
    <source>
        <strain evidence="2">GVMAG-M-3300024252-29</strain>
    </source>
</reference>
<feature type="transmembrane region" description="Helical" evidence="1">
    <location>
        <begin position="66"/>
        <end position="86"/>
    </location>
</feature>
<protein>
    <submittedName>
        <fullName evidence="2">Uncharacterized protein</fullName>
    </submittedName>
</protein>
<dbReference type="AlphaFoldDB" id="A0A6C0INU0"/>
<evidence type="ECO:0000313" key="2">
    <source>
        <dbReference type="EMBL" id="QHT93557.1"/>
    </source>
</evidence>
<proteinExistence type="predicted"/>